<evidence type="ECO:0000256" key="1">
    <source>
        <dbReference type="ARBA" id="ARBA00006328"/>
    </source>
</evidence>
<evidence type="ECO:0000256" key="2">
    <source>
        <dbReference type="ARBA" id="ARBA00022857"/>
    </source>
</evidence>
<name>A0A975K6K1_9SPHN</name>
<dbReference type="InterPro" id="IPR051164">
    <property type="entry name" value="NmrA-like_oxidored"/>
</dbReference>
<evidence type="ECO:0000313" key="5">
    <source>
        <dbReference type="Proteomes" id="UP000681425"/>
    </source>
</evidence>
<organism evidence="4 5">
    <name type="scientific">Sphingobium phenoxybenzoativorans</name>
    <dbReference type="NCBI Taxonomy" id="1592790"/>
    <lineage>
        <taxon>Bacteria</taxon>
        <taxon>Pseudomonadati</taxon>
        <taxon>Pseudomonadota</taxon>
        <taxon>Alphaproteobacteria</taxon>
        <taxon>Sphingomonadales</taxon>
        <taxon>Sphingomonadaceae</taxon>
        <taxon>Sphingobium</taxon>
    </lineage>
</organism>
<dbReference type="PANTHER" id="PTHR42748">
    <property type="entry name" value="NITROGEN METABOLITE REPRESSION PROTEIN NMRA FAMILY MEMBER"/>
    <property type="match status" value="1"/>
</dbReference>
<dbReference type="AlphaFoldDB" id="A0A975K6K1"/>
<reference evidence="4" key="1">
    <citation type="submission" date="2021-04" db="EMBL/GenBank/DDBJ databases">
        <title>Isolation of p-tert-butylphenol degrading bacteria Sphingobium phenoxybenzoativorans Tas13 from active sludge.</title>
        <authorList>
            <person name="Li Y."/>
        </authorList>
    </citation>
    <scope>NUCLEOTIDE SEQUENCE</scope>
    <source>
        <strain evidence="4">Tas13</strain>
    </source>
</reference>
<dbReference type="InterPro" id="IPR008030">
    <property type="entry name" value="NmrA-like"/>
</dbReference>
<feature type="domain" description="NmrA-like" evidence="3">
    <location>
        <begin position="3"/>
        <end position="244"/>
    </location>
</feature>
<protein>
    <submittedName>
        <fullName evidence="4">NmrA family NAD(P)-binding protein</fullName>
    </submittedName>
</protein>
<dbReference type="Gene3D" id="3.90.25.10">
    <property type="entry name" value="UDP-galactose 4-epimerase, domain 1"/>
    <property type="match status" value="1"/>
</dbReference>
<sequence>MFLITAANGNQGKLLMPKLAKAGVPVRALVRSEQSGDKLRALGVEVLVGDMSEAGVLDRAMEGVTSVYHIGPVLHPREREIGFAAIDAARNAGVRHFVFSSVLHAIITDLVQHEIKRDVEEYLLASDLEFTILQPANYMLPLKLQPVFRDGVFRLSWSLDRLQSMVDLDDVTDVVFDVLVNPDRHYGATYELVGRGRYDAHQLGGIISDVMGKPVPVEEISGDEYLKAFIGDKDPANFTHEARVLRAISARYSAHDFIGNPNVLTWLLGREPTSFAQFVERNYREFLASAPALLTERA</sequence>
<dbReference type="Pfam" id="PF05368">
    <property type="entry name" value="NmrA"/>
    <property type="match status" value="1"/>
</dbReference>
<accession>A0A975K6K1</accession>
<dbReference type="InterPro" id="IPR036291">
    <property type="entry name" value="NAD(P)-bd_dom_sf"/>
</dbReference>
<comment type="similarity">
    <text evidence="1">Belongs to the NmrA-type oxidoreductase family.</text>
</comment>
<dbReference type="RefSeq" id="WP_212609235.1">
    <property type="nucleotide sequence ID" value="NZ_CP073910.1"/>
</dbReference>
<dbReference type="EMBL" id="CP073910">
    <property type="protein sequence ID" value="QUT05714.1"/>
    <property type="molecule type" value="Genomic_DNA"/>
</dbReference>
<keyword evidence="5" id="KW-1185">Reference proteome</keyword>
<evidence type="ECO:0000313" key="4">
    <source>
        <dbReference type="EMBL" id="QUT05714.1"/>
    </source>
</evidence>
<evidence type="ECO:0000259" key="3">
    <source>
        <dbReference type="Pfam" id="PF05368"/>
    </source>
</evidence>
<keyword evidence="2" id="KW-0521">NADP</keyword>
<proteinExistence type="inferred from homology"/>
<dbReference type="Gene3D" id="3.40.50.720">
    <property type="entry name" value="NAD(P)-binding Rossmann-like Domain"/>
    <property type="match status" value="1"/>
</dbReference>
<dbReference type="KEGG" id="spph:KFK14_22670"/>
<dbReference type="PANTHER" id="PTHR42748:SF7">
    <property type="entry name" value="NMRA LIKE REDOX SENSOR 1-RELATED"/>
    <property type="match status" value="1"/>
</dbReference>
<dbReference type="Proteomes" id="UP000681425">
    <property type="component" value="Chromosome"/>
</dbReference>
<gene>
    <name evidence="4" type="ORF">KFK14_22670</name>
</gene>
<dbReference type="SUPFAM" id="SSF51735">
    <property type="entry name" value="NAD(P)-binding Rossmann-fold domains"/>
    <property type="match status" value="1"/>
</dbReference>